<evidence type="ECO:0000313" key="5">
    <source>
        <dbReference type="Proteomes" id="UP000824078"/>
    </source>
</evidence>
<dbReference type="Gene3D" id="3.40.109.10">
    <property type="entry name" value="NADH Oxidase"/>
    <property type="match status" value="1"/>
</dbReference>
<protein>
    <submittedName>
        <fullName evidence="4">Nitroreductase family protein</fullName>
    </submittedName>
</protein>
<accession>A0A9D1HXI5</accession>
<evidence type="ECO:0000256" key="1">
    <source>
        <dbReference type="ARBA" id="ARBA00007118"/>
    </source>
</evidence>
<sequence>MGEMESLVCKARSIRRFDASKPVDKEMLLTLVNLAHLAPNGNNAQVLRYHVTTDVHECGRIFEKLGWAARLKDWKGPEEAERPTGYIVILAPSPIAPIRLIDAGIAAQTMQLGACELGLGSCMLKSFPASIMEDLVLQDDGLEAILVMAFGYPDEEIILEQSSSPTDVAYWRDEQDIHHVPKLPLADVLV</sequence>
<name>A0A9D1HXI5_9ACTN</name>
<evidence type="ECO:0000256" key="2">
    <source>
        <dbReference type="ARBA" id="ARBA00023002"/>
    </source>
</evidence>
<dbReference type="Gene3D" id="2.20.180.10">
    <property type="entry name" value="putative fmn-dependent nitroreductase like domains"/>
    <property type="match status" value="1"/>
</dbReference>
<dbReference type="SUPFAM" id="SSF55469">
    <property type="entry name" value="FMN-dependent nitroreductase-like"/>
    <property type="match status" value="1"/>
</dbReference>
<organism evidence="4 5">
    <name type="scientific">Candidatus Coprovicinus avistercoris</name>
    <dbReference type="NCBI Taxonomy" id="2840754"/>
    <lineage>
        <taxon>Bacteria</taxon>
        <taxon>Bacillati</taxon>
        <taxon>Actinomycetota</taxon>
        <taxon>Coriobacteriia</taxon>
        <taxon>Coriobacteriales</taxon>
        <taxon>Coriobacteriaceae</taxon>
        <taxon>Coriobacteriaceae incertae sedis</taxon>
        <taxon>Candidatus Coprovicinus</taxon>
    </lineage>
</organism>
<evidence type="ECO:0000259" key="3">
    <source>
        <dbReference type="Pfam" id="PF00881"/>
    </source>
</evidence>
<dbReference type="InterPro" id="IPR029479">
    <property type="entry name" value="Nitroreductase"/>
</dbReference>
<feature type="domain" description="Nitroreductase" evidence="3">
    <location>
        <begin position="12"/>
        <end position="152"/>
    </location>
</feature>
<dbReference type="InterPro" id="IPR023312">
    <property type="entry name" value="Put_nitroreductase_C_bac"/>
</dbReference>
<proteinExistence type="inferred from homology"/>
<reference evidence="4" key="1">
    <citation type="submission" date="2020-10" db="EMBL/GenBank/DDBJ databases">
        <authorList>
            <person name="Gilroy R."/>
        </authorList>
    </citation>
    <scope>NUCLEOTIDE SEQUENCE</scope>
    <source>
        <strain evidence="4">ChiHjej12B11-29160</strain>
    </source>
</reference>
<dbReference type="GO" id="GO:0016491">
    <property type="term" value="F:oxidoreductase activity"/>
    <property type="evidence" value="ECO:0007669"/>
    <property type="project" value="UniProtKB-KW"/>
</dbReference>
<evidence type="ECO:0000313" key="4">
    <source>
        <dbReference type="EMBL" id="HIU24403.1"/>
    </source>
</evidence>
<dbReference type="PANTHER" id="PTHR43673:SF10">
    <property type="entry name" value="NADH DEHYDROGENASE_NAD(P)H NITROREDUCTASE XCC3605-RELATED"/>
    <property type="match status" value="1"/>
</dbReference>
<gene>
    <name evidence="4" type="ORF">IAD17_05730</name>
</gene>
<dbReference type="CDD" id="cd02062">
    <property type="entry name" value="Nitro_FMN_reductase"/>
    <property type="match status" value="1"/>
</dbReference>
<dbReference type="Pfam" id="PF00881">
    <property type="entry name" value="Nitroreductase"/>
    <property type="match status" value="1"/>
</dbReference>
<dbReference type="InterPro" id="IPR000415">
    <property type="entry name" value="Nitroreductase-like"/>
</dbReference>
<comment type="similarity">
    <text evidence="1">Belongs to the nitroreductase family.</text>
</comment>
<dbReference type="EMBL" id="DVMQ01000017">
    <property type="protein sequence ID" value="HIU24403.1"/>
    <property type="molecule type" value="Genomic_DNA"/>
</dbReference>
<dbReference type="AlphaFoldDB" id="A0A9D1HXI5"/>
<dbReference type="Proteomes" id="UP000824078">
    <property type="component" value="Unassembled WGS sequence"/>
</dbReference>
<reference evidence="4" key="2">
    <citation type="journal article" date="2021" name="PeerJ">
        <title>Extensive microbial diversity within the chicken gut microbiome revealed by metagenomics and culture.</title>
        <authorList>
            <person name="Gilroy R."/>
            <person name="Ravi A."/>
            <person name="Getino M."/>
            <person name="Pursley I."/>
            <person name="Horton D.L."/>
            <person name="Alikhan N.F."/>
            <person name="Baker D."/>
            <person name="Gharbi K."/>
            <person name="Hall N."/>
            <person name="Watson M."/>
            <person name="Adriaenssens E.M."/>
            <person name="Foster-Nyarko E."/>
            <person name="Jarju S."/>
            <person name="Secka A."/>
            <person name="Antonio M."/>
            <person name="Oren A."/>
            <person name="Chaudhuri R.R."/>
            <person name="La Ragione R."/>
            <person name="Hildebrand F."/>
            <person name="Pallen M.J."/>
        </authorList>
    </citation>
    <scope>NUCLEOTIDE SEQUENCE</scope>
    <source>
        <strain evidence="4">ChiHjej12B11-29160</strain>
    </source>
</reference>
<comment type="caution">
    <text evidence="4">The sequence shown here is derived from an EMBL/GenBank/DDBJ whole genome shotgun (WGS) entry which is preliminary data.</text>
</comment>
<keyword evidence="2" id="KW-0560">Oxidoreductase</keyword>
<dbReference type="PANTHER" id="PTHR43673">
    <property type="entry name" value="NAD(P)H NITROREDUCTASE YDGI-RELATED"/>
    <property type="match status" value="1"/>
</dbReference>